<dbReference type="OrthoDB" id="1875580at2759"/>
<feature type="region of interest" description="Disordered" evidence="3">
    <location>
        <begin position="1"/>
        <end position="28"/>
    </location>
</feature>
<evidence type="ECO:0000256" key="3">
    <source>
        <dbReference type="SAM" id="MobiDB-lite"/>
    </source>
</evidence>
<dbReference type="AlphaFoldDB" id="A0A833QHJ9"/>
<evidence type="ECO:0000313" key="6">
    <source>
        <dbReference type="Proteomes" id="UP000623129"/>
    </source>
</evidence>
<dbReference type="PANTHER" id="PTHR31234:SF66">
    <property type="entry name" value="LATE EMBRYOGENESIS ABUNDANT PROTEIN"/>
    <property type="match status" value="1"/>
</dbReference>
<comment type="subcellular location">
    <subcellularLocation>
        <location evidence="1">Membrane</location>
    </subcellularLocation>
</comment>
<dbReference type="GO" id="GO:0098542">
    <property type="term" value="P:defense response to other organism"/>
    <property type="evidence" value="ECO:0007669"/>
    <property type="project" value="InterPro"/>
</dbReference>
<evidence type="ECO:0000256" key="4">
    <source>
        <dbReference type="SAM" id="Phobius"/>
    </source>
</evidence>
<comment type="caution">
    <text evidence="5">The sequence shown here is derived from an EMBL/GenBank/DDBJ whole genome shotgun (WGS) entry which is preliminary data.</text>
</comment>
<gene>
    <name evidence="5" type="ORF">FCM35_KLT11017</name>
</gene>
<protein>
    <submittedName>
        <fullName evidence="5">Late embryogenesis abundant protein</fullName>
    </submittedName>
</protein>
<keyword evidence="6" id="KW-1185">Reference proteome</keyword>
<reference evidence="5" key="1">
    <citation type="submission" date="2020-01" db="EMBL/GenBank/DDBJ databases">
        <title>Genome sequence of Kobresia littledalei, the first chromosome-level genome in the family Cyperaceae.</title>
        <authorList>
            <person name="Qu G."/>
        </authorList>
    </citation>
    <scope>NUCLEOTIDE SEQUENCE</scope>
    <source>
        <strain evidence="5">C.B.Clarke</strain>
        <tissue evidence="5">Leaf</tissue>
    </source>
</reference>
<evidence type="ECO:0000256" key="1">
    <source>
        <dbReference type="ARBA" id="ARBA00004370"/>
    </source>
</evidence>
<evidence type="ECO:0000313" key="5">
    <source>
        <dbReference type="EMBL" id="KAF3324860.1"/>
    </source>
</evidence>
<accession>A0A833QHJ9</accession>
<dbReference type="Proteomes" id="UP000623129">
    <property type="component" value="Unassembled WGS sequence"/>
</dbReference>
<keyword evidence="4" id="KW-1133">Transmembrane helix</keyword>
<organism evidence="5 6">
    <name type="scientific">Carex littledalei</name>
    <dbReference type="NCBI Taxonomy" id="544730"/>
    <lineage>
        <taxon>Eukaryota</taxon>
        <taxon>Viridiplantae</taxon>
        <taxon>Streptophyta</taxon>
        <taxon>Embryophyta</taxon>
        <taxon>Tracheophyta</taxon>
        <taxon>Spermatophyta</taxon>
        <taxon>Magnoliopsida</taxon>
        <taxon>Liliopsida</taxon>
        <taxon>Poales</taxon>
        <taxon>Cyperaceae</taxon>
        <taxon>Cyperoideae</taxon>
        <taxon>Cariceae</taxon>
        <taxon>Carex</taxon>
        <taxon>Carex subgen. Euthyceras</taxon>
    </lineage>
</organism>
<dbReference type="InterPro" id="IPR044839">
    <property type="entry name" value="NDR1-like"/>
</dbReference>
<sequence length="218" mass="24264">MPGRCTRNNTSSYNNTEMPQKPLTSNYGQQSTPAVWTIAIVCTILSTAVIISGIAVFTVYLIYRPRMPYLVISAAHLNNLGYDKFRTMDVDMSVTVLAENTNSKVDARFSDVALSVRFRGMDIARLQAAPFEVDRNSSLVLSYQVRSTPIPLDRGAMNELATAVNRGLIDFSIYGQARTRWRVGIFLSVKFWTRLSCRLQFFTNNGTAIGNGCSSKAH</sequence>
<feature type="transmembrane region" description="Helical" evidence="4">
    <location>
        <begin position="34"/>
        <end position="63"/>
    </location>
</feature>
<evidence type="ECO:0000256" key="2">
    <source>
        <dbReference type="ARBA" id="ARBA00023136"/>
    </source>
</evidence>
<dbReference type="PANTHER" id="PTHR31234">
    <property type="entry name" value="LATE EMBRYOGENESIS ABUNDANT (LEA) HYDROXYPROLINE-RICH GLYCOPROTEIN FAMILY"/>
    <property type="match status" value="1"/>
</dbReference>
<dbReference type="GO" id="GO:0005886">
    <property type="term" value="C:plasma membrane"/>
    <property type="evidence" value="ECO:0007669"/>
    <property type="project" value="TreeGrafter"/>
</dbReference>
<name>A0A833QHJ9_9POAL</name>
<proteinExistence type="predicted"/>
<keyword evidence="4" id="KW-0812">Transmembrane</keyword>
<dbReference type="EMBL" id="SWLB01000021">
    <property type="protein sequence ID" value="KAF3324860.1"/>
    <property type="molecule type" value="Genomic_DNA"/>
</dbReference>
<keyword evidence="2 4" id="KW-0472">Membrane</keyword>